<evidence type="ECO:0000313" key="2">
    <source>
        <dbReference type="Ensembl" id="ENSPSMP00000034257.1"/>
    </source>
</evidence>
<feature type="transmembrane region" description="Helical" evidence="1">
    <location>
        <begin position="33"/>
        <end position="52"/>
    </location>
</feature>
<accession>A0A8C9AU46</accession>
<reference evidence="2" key="2">
    <citation type="submission" date="2025-09" db="UniProtKB">
        <authorList>
            <consortium name="Ensembl"/>
        </authorList>
    </citation>
    <scope>IDENTIFICATION</scope>
</reference>
<sequence>MGLEGHSHVLVLPVRVLSPFFCREAIALVNKALLIFSIFHLFEAFLCLWWSLRGIGQLAFGAIVHAIRCHIIGLPLGVVLTFEVRMRIKGLWLGMLACVYIARLDWKLAGEETSRSAAPVKSLSLTPSPHCSLRTDLPIMGREGTDGVILPDVIRPESQTLQLMVLEENTQSAVSTTGDVLTLRQLIFYRGMALALAVVVLLAGIFIRVFNDRG</sequence>
<dbReference type="AlphaFoldDB" id="A0A8C9AU46"/>
<keyword evidence="3" id="KW-1185">Reference proteome</keyword>
<name>A0A8C9AU46_PROSS</name>
<keyword evidence="1" id="KW-0812">Transmembrane</keyword>
<feature type="transmembrane region" description="Helical" evidence="1">
    <location>
        <begin position="58"/>
        <end position="78"/>
    </location>
</feature>
<proteinExistence type="predicted"/>
<evidence type="ECO:0000313" key="3">
    <source>
        <dbReference type="Proteomes" id="UP000694414"/>
    </source>
</evidence>
<evidence type="ECO:0000256" key="1">
    <source>
        <dbReference type="SAM" id="Phobius"/>
    </source>
</evidence>
<dbReference type="GeneTree" id="ENSGT00940000163062"/>
<reference evidence="2" key="1">
    <citation type="submission" date="2025-08" db="UniProtKB">
        <authorList>
            <consortium name="Ensembl"/>
        </authorList>
    </citation>
    <scope>IDENTIFICATION</scope>
</reference>
<dbReference type="Ensembl" id="ENSPSMT00000039495.1">
    <property type="protein sequence ID" value="ENSPSMP00000034257.1"/>
    <property type="gene ID" value="ENSPSMG00000023616.1"/>
</dbReference>
<keyword evidence="1" id="KW-1133">Transmembrane helix</keyword>
<keyword evidence="1" id="KW-0472">Membrane</keyword>
<protein>
    <submittedName>
        <fullName evidence="2">Uncharacterized protein</fullName>
    </submittedName>
</protein>
<organism evidence="2 3">
    <name type="scientific">Prolemur simus</name>
    <name type="common">Greater bamboo lemur</name>
    <name type="synonym">Hapalemur simus</name>
    <dbReference type="NCBI Taxonomy" id="1328070"/>
    <lineage>
        <taxon>Eukaryota</taxon>
        <taxon>Metazoa</taxon>
        <taxon>Chordata</taxon>
        <taxon>Craniata</taxon>
        <taxon>Vertebrata</taxon>
        <taxon>Euteleostomi</taxon>
        <taxon>Mammalia</taxon>
        <taxon>Eutheria</taxon>
        <taxon>Euarchontoglires</taxon>
        <taxon>Primates</taxon>
        <taxon>Strepsirrhini</taxon>
        <taxon>Lemuriformes</taxon>
        <taxon>Lemuridae</taxon>
        <taxon>Prolemur</taxon>
    </lineage>
</organism>
<dbReference type="Proteomes" id="UP000694414">
    <property type="component" value="Unplaced"/>
</dbReference>
<feature type="transmembrane region" description="Helical" evidence="1">
    <location>
        <begin position="187"/>
        <end position="210"/>
    </location>
</feature>